<reference evidence="1 2" key="1">
    <citation type="submission" date="2023-07" db="EMBL/GenBank/DDBJ databases">
        <title>Genomic Encyclopedia of Type Strains, Phase IV (KMG-IV): sequencing the most valuable type-strain genomes for metagenomic binning, comparative biology and taxonomic classification.</title>
        <authorList>
            <person name="Goeker M."/>
        </authorList>
    </citation>
    <scope>NUCLEOTIDE SEQUENCE [LARGE SCALE GENOMIC DNA]</scope>
    <source>
        <strain evidence="1 2">DSM 29005</strain>
    </source>
</reference>
<accession>A0ABT9ZMG4</accession>
<proteinExistence type="predicted"/>
<evidence type="ECO:0000313" key="1">
    <source>
        <dbReference type="EMBL" id="MDQ0233444.1"/>
    </source>
</evidence>
<sequence>MLFFKRRPKVTEQRIRELVQEIENSYTAKEIDSLTKLFHPDNRQISFLNHFNLMLTFQIYHIDSTLLDLKILELTDQEATFTYTRKHLYKCLNENDGNGDNPNNISSYYVKVSVDNKQLWISRFSRYSELFLDLDGNVRPNEQAVVPPQAIFFDKIRRFLHPFQLGALIPASYFLYNDSESIGYYPATERFSYFTSEKFTIDYFEEMAADSITEHTDILLNENELEYGQIIEVKDEAYSIIEIKCQGNSGLIHELILSMTAPDGFFMIRYMKSDGSEIDADAKQSWFEQMKAATKYIDTKE</sequence>
<evidence type="ECO:0000313" key="2">
    <source>
        <dbReference type="Proteomes" id="UP001234495"/>
    </source>
</evidence>
<name>A0ABT9ZMG4_9BACI</name>
<protein>
    <submittedName>
        <fullName evidence="1">Uncharacterized protein</fullName>
    </submittedName>
</protein>
<gene>
    <name evidence="1" type="ORF">J2S19_004791</name>
</gene>
<organism evidence="1 2">
    <name type="scientific">Metabacillus malikii</name>
    <dbReference type="NCBI Taxonomy" id="1504265"/>
    <lineage>
        <taxon>Bacteria</taxon>
        <taxon>Bacillati</taxon>
        <taxon>Bacillota</taxon>
        <taxon>Bacilli</taxon>
        <taxon>Bacillales</taxon>
        <taxon>Bacillaceae</taxon>
        <taxon>Metabacillus</taxon>
    </lineage>
</organism>
<dbReference type="EMBL" id="JAUSUD010000040">
    <property type="protein sequence ID" value="MDQ0233444.1"/>
    <property type="molecule type" value="Genomic_DNA"/>
</dbReference>
<dbReference type="Proteomes" id="UP001234495">
    <property type="component" value="Unassembled WGS sequence"/>
</dbReference>
<comment type="caution">
    <text evidence="1">The sequence shown here is derived from an EMBL/GenBank/DDBJ whole genome shotgun (WGS) entry which is preliminary data.</text>
</comment>
<keyword evidence="2" id="KW-1185">Reference proteome</keyword>
<dbReference type="RefSeq" id="WP_307346794.1">
    <property type="nucleotide sequence ID" value="NZ_JAUSUD010000040.1"/>
</dbReference>